<dbReference type="OrthoDB" id="9980629at2759"/>
<dbReference type="InterPro" id="IPR036179">
    <property type="entry name" value="Ig-like_dom_sf"/>
</dbReference>
<dbReference type="PANTHER" id="PTHR15031:SF6">
    <property type="entry name" value="CARTILAGE INTERMEDIATE LAYER PROTEIN 1-LIKE ISOFORM X1"/>
    <property type="match status" value="1"/>
</dbReference>
<dbReference type="Gene3D" id="2.20.100.10">
    <property type="entry name" value="Thrombospondin type-1 (TSP1) repeat"/>
    <property type="match status" value="1"/>
</dbReference>
<dbReference type="InterPro" id="IPR039675">
    <property type="entry name" value="CILP1/CILP2"/>
</dbReference>
<dbReference type="InterPro" id="IPR000884">
    <property type="entry name" value="TSP1_rpt"/>
</dbReference>
<dbReference type="SMART" id="SM00209">
    <property type="entry name" value="TSP1"/>
    <property type="match status" value="1"/>
</dbReference>
<reference evidence="1" key="1">
    <citation type="submission" date="2020-04" db="EMBL/GenBank/DDBJ databases">
        <authorList>
            <person name="Alioto T."/>
            <person name="Alioto T."/>
            <person name="Gomez Garrido J."/>
        </authorList>
    </citation>
    <scope>NUCLEOTIDE SEQUENCE</scope>
    <source>
        <strain evidence="1">A484AB</strain>
    </source>
</reference>
<sequence length="1010" mass="110629">MASADKLDKPVSFGMQVVDPEYKKKNNIQCSGRKRWCLLLIVLLIIVVAGGVVGIRKAIQSSESSGTSKQEQSSCYQTKCTSTPTLVTKGSSVESISPSRTSYPVPTSSEVIIETSWSTWQGWSVCSTSCGGGMQTRKRMCGKPSIPNVIANCFGSNVLYRNCSTWKCPDCTKPCSIGHLNSACDACVCTNVTVNGTVKNEDGVLLNDATIALSEFPFNILARTNIAGHFKLQGICIAQEKIIVERNGYLPQVLNAKKIDSTTFTLSASLEAIVFPEVTVHPESKIRVENQTMTLCCAGVGKPDIKYEWILNGRSVSENMIGEVKCRVYNDYGAEFSNAAKIKVITKNDSCSERPSQETTTLPPGCVDAETNSSIVDIGRCGDESCISNSLFSSHNCFDNYCCQSLAEKSIVIRCFAGISFNITRIISCGCGPCSPKVSTVNGIATGGPNNLPFKYGYIYHAGKYLTQAGKNGDFFFTMRGDLTRIVLNFKGKDRYNDFQDLTKVVAVVPGRETFINVRMKPRPQPMLINASETIEIPMGSSNSSEGQSAPVVLSLPPQSLMTEGGEIYNGTANLEVSFTDPRNATQVQEADGDFTAVSDDGEQQLLETFGVLKIDFTDLNGKPLQSNAPVDVNLDLDQYNITEKEAEEIKLWYMDEKTGRWRIMDSGLQPHESRRSKRSGRKFYFGKIDHTLFKRLVNIDKLGNICVVKIIVDNNAFAATSQSVKITAVSRQGGLNRYYDYSMSAGASSCILTFCRNLTIQAEFGQKILKPNDNNIVTALKDNHGITYHKSENAADRFSNRITIQDILNPTSGGPFFRNYRSCSVSRDQNGLIFDVSNQGGSGISTGDIKWHKKLELSVCYVKITTENSCRNKAVSFHVKSTDVSKNPHVEEGFTIVSTAKSQNISTCAEFKCPASKARGVLVTITPLVDGRFSGTQEFIRIHTEGGYNVFVGKVGSFRPIYKRNNLQVGVIYSGNRGDVSQNTVFHDTLREQECEDAGTTAGLSFNCA</sequence>
<keyword evidence="2" id="KW-1185">Reference proteome</keyword>
<dbReference type="Proteomes" id="UP001152795">
    <property type="component" value="Unassembled WGS sequence"/>
</dbReference>
<dbReference type="Pfam" id="PF23591">
    <property type="entry name" value="CILP"/>
    <property type="match status" value="1"/>
</dbReference>
<evidence type="ECO:0000313" key="1">
    <source>
        <dbReference type="EMBL" id="CAB4003544.1"/>
    </source>
</evidence>
<dbReference type="Pfam" id="PF00090">
    <property type="entry name" value="TSP_1"/>
    <property type="match status" value="1"/>
</dbReference>
<protein>
    <submittedName>
        <fullName evidence="1">Cartilage intermediate layer 1-like</fullName>
    </submittedName>
</protein>
<dbReference type="Pfam" id="PF23708">
    <property type="entry name" value="CILP_5th"/>
    <property type="match status" value="1"/>
</dbReference>
<dbReference type="InterPro" id="IPR036383">
    <property type="entry name" value="TSP1_rpt_sf"/>
</dbReference>
<dbReference type="SUPFAM" id="SSF49464">
    <property type="entry name" value="Carboxypeptidase regulatory domain-like"/>
    <property type="match status" value="1"/>
</dbReference>
<dbReference type="PANTHER" id="PTHR15031">
    <property type="entry name" value="CARTILAGE INTERMEDIATE LAYER PROTEIN CLIP"/>
    <property type="match status" value="1"/>
</dbReference>
<dbReference type="InterPro" id="IPR008969">
    <property type="entry name" value="CarboxyPept-like_regulatory"/>
</dbReference>
<name>A0A6S7HEM4_PARCT</name>
<proteinExistence type="predicted"/>
<dbReference type="EMBL" id="CACRXK020004658">
    <property type="protein sequence ID" value="CAB4003544.1"/>
    <property type="molecule type" value="Genomic_DNA"/>
</dbReference>
<gene>
    <name evidence="1" type="ORF">PACLA_8A026315</name>
</gene>
<dbReference type="InterPro" id="IPR056256">
    <property type="entry name" value="CILP-1/2_b-sand_dom2"/>
</dbReference>
<dbReference type="SUPFAM" id="SSF48726">
    <property type="entry name" value="Immunoglobulin"/>
    <property type="match status" value="1"/>
</dbReference>
<evidence type="ECO:0000313" key="2">
    <source>
        <dbReference type="Proteomes" id="UP001152795"/>
    </source>
</evidence>
<dbReference type="PROSITE" id="PS50092">
    <property type="entry name" value="TSP1"/>
    <property type="match status" value="1"/>
</dbReference>
<comment type="caution">
    <text evidence="1">The sequence shown here is derived from an EMBL/GenBank/DDBJ whole genome shotgun (WGS) entry which is preliminary data.</text>
</comment>
<accession>A0A6S7HEM4</accession>
<dbReference type="AlphaFoldDB" id="A0A6S7HEM4"/>
<dbReference type="InterPro" id="IPR056255">
    <property type="entry name" value="CILP-1/2_dom"/>
</dbReference>
<dbReference type="InterPro" id="IPR007110">
    <property type="entry name" value="Ig-like_dom"/>
</dbReference>
<dbReference type="SUPFAM" id="SSF82895">
    <property type="entry name" value="TSP-1 type 1 repeat"/>
    <property type="match status" value="1"/>
</dbReference>
<dbReference type="PROSITE" id="PS50835">
    <property type="entry name" value="IG_LIKE"/>
    <property type="match status" value="1"/>
</dbReference>
<organism evidence="1 2">
    <name type="scientific">Paramuricea clavata</name>
    <name type="common">Red gorgonian</name>
    <name type="synonym">Violescent sea-whip</name>
    <dbReference type="NCBI Taxonomy" id="317549"/>
    <lineage>
        <taxon>Eukaryota</taxon>
        <taxon>Metazoa</taxon>
        <taxon>Cnidaria</taxon>
        <taxon>Anthozoa</taxon>
        <taxon>Octocorallia</taxon>
        <taxon>Malacalcyonacea</taxon>
        <taxon>Plexauridae</taxon>
        <taxon>Paramuricea</taxon>
    </lineage>
</organism>